<gene>
    <name evidence="6" type="ORF">DLM86_11340</name>
</gene>
<dbReference type="PRINTS" id="PR00036">
    <property type="entry name" value="HTHLACI"/>
</dbReference>
<reference evidence="6 7" key="1">
    <citation type="submission" date="2018-05" db="EMBL/GenBank/DDBJ databases">
        <title>Paenibacillus flagellatus sp. nov., isolated from selenium mineral soil.</title>
        <authorList>
            <person name="Dai X."/>
        </authorList>
    </citation>
    <scope>NUCLEOTIDE SEQUENCE [LARGE SCALE GENOMIC DNA]</scope>
    <source>
        <strain evidence="6 7">DXL2</strain>
    </source>
</reference>
<dbReference type="EMBL" id="QJVJ01000004">
    <property type="protein sequence ID" value="PYI55115.1"/>
    <property type="molecule type" value="Genomic_DNA"/>
</dbReference>
<evidence type="ECO:0000256" key="1">
    <source>
        <dbReference type="ARBA" id="ARBA00022491"/>
    </source>
</evidence>
<comment type="caution">
    <text evidence="6">The sequence shown here is derived from an EMBL/GenBank/DDBJ whole genome shotgun (WGS) entry which is preliminary data.</text>
</comment>
<dbReference type="InterPro" id="IPR000843">
    <property type="entry name" value="HTH_LacI"/>
</dbReference>
<dbReference type="CDD" id="cd01392">
    <property type="entry name" value="HTH_LacI"/>
    <property type="match status" value="1"/>
</dbReference>
<dbReference type="GO" id="GO:0000976">
    <property type="term" value="F:transcription cis-regulatory region binding"/>
    <property type="evidence" value="ECO:0007669"/>
    <property type="project" value="TreeGrafter"/>
</dbReference>
<dbReference type="GO" id="GO:0003700">
    <property type="term" value="F:DNA-binding transcription factor activity"/>
    <property type="evidence" value="ECO:0007669"/>
    <property type="project" value="TreeGrafter"/>
</dbReference>
<dbReference type="OrthoDB" id="9796186at2"/>
<dbReference type="Gene3D" id="1.10.260.40">
    <property type="entry name" value="lambda repressor-like DNA-binding domains"/>
    <property type="match status" value="1"/>
</dbReference>
<dbReference type="InterPro" id="IPR028082">
    <property type="entry name" value="Peripla_BP_I"/>
</dbReference>
<protein>
    <submittedName>
        <fullName evidence="6">LacI family transcriptional regulator</fullName>
    </submittedName>
</protein>
<name>A0A2V5K6S6_9BACL</name>
<evidence type="ECO:0000256" key="4">
    <source>
        <dbReference type="ARBA" id="ARBA00023163"/>
    </source>
</evidence>
<sequence>MVTIYDIAKRADVSAMTVSRVINNSGRISPKTREKVKRIMEEMNYVPNSTARSLVKQETKMLSLLITDIMNPFFTTLARGAEDAALKLGYKLLFGNSDEKLSKEKEYVDMVLSTRVDGVLFAPASDESADHLAALQRHRIPFVLVDRDVPGIEADIVVGENREGADRLTSHLIRLGHRRIAIVNGLSTVSTARERFAGYVDALNRNGIPFDESLSLECGFNRFDDPEPLDRMLALPDPPTAIFAANNVLAVGVIGYLRDRNIGVPDLMSVACFEDVGLASALDPFLTVAMQPAYEFGYQGVKLLVERIRSKDTAERRIVRLPTDMIVRRSTGRPPV</sequence>
<evidence type="ECO:0000256" key="3">
    <source>
        <dbReference type="ARBA" id="ARBA00023125"/>
    </source>
</evidence>
<organism evidence="6 7">
    <name type="scientific">Paenibacillus flagellatus</name>
    <dbReference type="NCBI Taxonomy" id="2211139"/>
    <lineage>
        <taxon>Bacteria</taxon>
        <taxon>Bacillati</taxon>
        <taxon>Bacillota</taxon>
        <taxon>Bacilli</taxon>
        <taxon>Bacillales</taxon>
        <taxon>Paenibacillaceae</taxon>
        <taxon>Paenibacillus</taxon>
    </lineage>
</organism>
<accession>A0A2V5K6S6</accession>
<keyword evidence="1" id="KW-0678">Repressor</keyword>
<dbReference type="Pfam" id="PF13377">
    <property type="entry name" value="Peripla_BP_3"/>
    <property type="match status" value="1"/>
</dbReference>
<dbReference type="SMART" id="SM00354">
    <property type="entry name" value="HTH_LACI"/>
    <property type="match status" value="1"/>
</dbReference>
<dbReference type="PROSITE" id="PS00356">
    <property type="entry name" value="HTH_LACI_1"/>
    <property type="match status" value="1"/>
</dbReference>
<dbReference type="PANTHER" id="PTHR30146">
    <property type="entry name" value="LACI-RELATED TRANSCRIPTIONAL REPRESSOR"/>
    <property type="match status" value="1"/>
</dbReference>
<dbReference type="InterPro" id="IPR046335">
    <property type="entry name" value="LacI/GalR-like_sensor"/>
</dbReference>
<dbReference type="PANTHER" id="PTHR30146:SF148">
    <property type="entry name" value="HTH-TYPE TRANSCRIPTIONAL REPRESSOR PURR-RELATED"/>
    <property type="match status" value="1"/>
</dbReference>
<proteinExistence type="predicted"/>
<dbReference type="RefSeq" id="WP_110840109.1">
    <property type="nucleotide sequence ID" value="NZ_QJVJ01000004.1"/>
</dbReference>
<feature type="domain" description="HTH lacI-type" evidence="5">
    <location>
        <begin position="2"/>
        <end position="56"/>
    </location>
</feature>
<keyword evidence="3" id="KW-0238">DNA-binding</keyword>
<evidence type="ECO:0000259" key="5">
    <source>
        <dbReference type="PROSITE" id="PS50932"/>
    </source>
</evidence>
<evidence type="ECO:0000313" key="6">
    <source>
        <dbReference type="EMBL" id="PYI55115.1"/>
    </source>
</evidence>
<evidence type="ECO:0000256" key="2">
    <source>
        <dbReference type="ARBA" id="ARBA00023015"/>
    </source>
</evidence>
<dbReference type="Proteomes" id="UP000247476">
    <property type="component" value="Unassembled WGS sequence"/>
</dbReference>
<dbReference type="Pfam" id="PF00356">
    <property type="entry name" value="LacI"/>
    <property type="match status" value="1"/>
</dbReference>
<dbReference type="SUPFAM" id="SSF53822">
    <property type="entry name" value="Periplasmic binding protein-like I"/>
    <property type="match status" value="1"/>
</dbReference>
<dbReference type="Gene3D" id="3.40.50.2300">
    <property type="match status" value="2"/>
</dbReference>
<dbReference type="InterPro" id="IPR010982">
    <property type="entry name" value="Lambda_DNA-bd_dom_sf"/>
</dbReference>
<dbReference type="PROSITE" id="PS50932">
    <property type="entry name" value="HTH_LACI_2"/>
    <property type="match status" value="1"/>
</dbReference>
<dbReference type="AlphaFoldDB" id="A0A2V5K6S6"/>
<dbReference type="SUPFAM" id="SSF47413">
    <property type="entry name" value="lambda repressor-like DNA-binding domains"/>
    <property type="match status" value="1"/>
</dbReference>
<keyword evidence="7" id="KW-1185">Reference proteome</keyword>
<keyword evidence="4" id="KW-0804">Transcription</keyword>
<keyword evidence="2" id="KW-0805">Transcription regulation</keyword>
<evidence type="ECO:0000313" key="7">
    <source>
        <dbReference type="Proteomes" id="UP000247476"/>
    </source>
</evidence>